<reference evidence="2 3" key="1">
    <citation type="submission" date="2020-10" db="EMBL/GenBank/DDBJ databases">
        <title>ChiBAC.</title>
        <authorList>
            <person name="Zenner C."/>
            <person name="Hitch T.C.A."/>
            <person name="Clavel T."/>
        </authorList>
    </citation>
    <scope>NUCLEOTIDE SEQUENCE [LARGE SCALE GENOMIC DNA]</scope>
    <source>
        <strain evidence="2 3">DSM 107455</strain>
    </source>
</reference>
<dbReference type="InterPro" id="IPR010982">
    <property type="entry name" value="Lambda_DNA-bd_dom_sf"/>
</dbReference>
<protein>
    <submittedName>
        <fullName evidence="2">Helix-turn-helix transcriptional regulator</fullName>
    </submittedName>
</protein>
<organism evidence="2 3">
    <name type="scientific">Thermophilibacter gallinarum</name>
    <dbReference type="NCBI Taxonomy" id="2779357"/>
    <lineage>
        <taxon>Bacteria</taxon>
        <taxon>Bacillati</taxon>
        <taxon>Actinomycetota</taxon>
        <taxon>Coriobacteriia</taxon>
        <taxon>Coriobacteriales</taxon>
        <taxon>Atopobiaceae</taxon>
        <taxon>Thermophilibacter</taxon>
    </lineage>
</organism>
<accession>A0ABR9QTB6</accession>
<feature type="domain" description="HTH cro/C1-type" evidence="1">
    <location>
        <begin position="5"/>
        <end position="59"/>
    </location>
</feature>
<dbReference type="PROSITE" id="PS50943">
    <property type="entry name" value="HTH_CROC1"/>
    <property type="match status" value="1"/>
</dbReference>
<proteinExistence type="predicted"/>
<gene>
    <name evidence="2" type="ORF">INF26_03790</name>
</gene>
<dbReference type="Proteomes" id="UP001194273">
    <property type="component" value="Unassembled WGS sequence"/>
</dbReference>
<keyword evidence="3" id="KW-1185">Reference proteome</keyword>
<comment type="caution">
    <text evidence="2">The sequence shown here is derived from an EMBL/GenBank/DDBJ whole genome shotgun (WGS) entry which is preliminary data.</text>
</comment>
<sequence>MEIHLQEMRKRAGLKQAEIAKRLDVKVLTYGPWERGGAMMSLEQAYNCAVFLDCSIDEIAGMPVLGPSEFRDPRDAELQDRLLDTARDFAGMSQDVAERDLPTAEGAR</sequence>
<dbReference type="InterPro" id="IPR001387">
    <property type="entry name" value="Cro/C1-type_HTH"/>
</dbReference>
<dbReference type="RefSeq" id="WP_087226589.1">
    <property type="nucleotide sequence ID" value="NZ_JADCJZ010000001.1"/>
</dbReference>
<dbReference type="Gene3D" id="1.10.260.40">
    <property type="entry name" value="lambda repressor-like DNA-binding domains"/>
    <property type="match status" value="1"/>
</dbReference>
<dbReference type="EMBL" id="JADCJZ010000001">
    <property type="protein sequence ID" value="MBE5023972.1"/>
    <property type="molecule type" value="Genomic_DNA"/>
</dbReference>
<evidence type="ECO:0000259" key="1">
    <source>
        <dbReference type="PROSITE" id="PS50943"/>
    </source>
</evidence>
<dbReference type="SUPFAM" id="SSF47413">
    <property type="entry name" value="lambda repressor-like DNA-binding domains"/>
    <property type="match status" value="1"/>
</dbReference>
<name>A0ABR9QTB6_9ACTN</name>
<dbReference type="Pfam" id="PF01381">
    <property type="entry name" value="HTH_3"/>
    <property type="match status" value="1"/>
</dbReference>
<dbReference type="CDD" id="cd00093">
    <property type="entry name" value="HTH_XRE"/>
    <property type="match status" value="1"/>
</dbReference>
<evidence type="ECO:0000313" key="2">
    <source>
        <dbReference type="EMBL" id="MBE5023972.1"/>
    </source>
</evidence>
<dbReference type="SMART" id="SM00530">
    <property type="entry name" value="HTH_XRE"/>
    <property type="match status" value="1"/>
</dbReference>
<evidence type="ECO:0000313" key="3">
    <source>
        <dbReference type="Proteomes" id="UP001194273"/>
    </source>
</evidence>